<dbReference type="InterPro" id="IPR036388">
    <property type="entry name" value="WH-like_DNA-bd_sf"/>
</dbReference>
<evidence type="ECO:0000259" key="1">
    <source>
        <dbReference type="Pfam" id="PF04545"/>
    </source>
</evidence>
<keyword evidence="3" id="KW-1185">Reference proteome</keyword>
<feature type="domain" description="RNA polymerase sigma-70 region 4" evidence="1">
    <location>
        <begin position="34"/>
        <end position="81"/>
    </location>
</feature>
<accession>A0ABZ1ZLR5</accession>
<sequence length="96" mass="10559">MADRDQEVQQVLDSIDALGTAETPAARAKRLTQLLDAMPEKQAKVREMRQQAVTEMRDEGMSLRAIAAELGISFGRVRDIIDGVTKRPPKKPAAEA</sequence>
<name>A0ABZ1ZLR5_STRAQ</name>
<evidence type="ECO:0000313" key="2">
    <source>
        <dbReference type="EMBL" id="WUX38512.1"/>
    </source>
</evidence>
<dbReference type="Proteomes" id="UP001431926">
    <property type="component" value="Chromosome"/>
</dbReference>
<dbReference type="InterPro" id="IPR007630">
    <property type="entry name" value="RNA_pol_sigma70_r4"/>
</dbReference>
<gene>
    <name evidence="2" type="ORF">OG367_20720</name>
</gene>
<dbReference type="Pfam" id="PF04545">
    <property type="entry name" value="Sigma70_r4"/>
    <property type="match status" value="1"/>
</dbReference>
<protein>
    <recommendedName>
        <fullName evidence="1">RNA polymerase sigma-70 region 4 domain-containing protein</fullName>
    </recommendedName>
</protein>
<organism evidence="2 3">
    <name type="scientific">Streptomyces anulatus</name>
    <name type="common">Streptomyces chrysomallus</name>
    <dbReference type="NCBI Taxonomy" id="1892"/>
    <lineage>
        <taxon>Bacteria</taxon>
        <taxon>Bacillati</taxon>
        <taxon>Actinomycetota</taxon>
        <taxon>Actinomycetes</taxon>
        <taxon>Kitasatosporales</taxon>
        <taxon>Streptomycetaceae</taxon>
        <taxon>Streptomyces</taxon>
    </lineage>
</organism>
<dbReference type="Gene3D" id="1.10.10.10">
    <property type="entry name" value="Winged helix-like DNA-binding domain superfamily/Winged helix DNA-binding domain"/>
    <property type="match status" value="1"/>
</dbReference>
<reference evidence="2" key="1">
    <citation type="submission" date="2022-10" db="EMBL/GenBank/DDBJ databases">
        <title>The complete genomes of actinobacterial strains from the NBC collection.</title>
        <authorList>
            <person name="Joergensen T.S."/>
            <person name="Alvarez Arevalo M."/>
            <person name="Sterndorff E.B."/>
            <person name="Faurdal D."/>
            <person name="Vuksanovic O."/>
            <person name="Mourched A.-S."/>
            <person name="Charusanti P."/>
            <person name="Shaw S."/>
            <person name="Blin K."/>
            <person name="Weber T."/>
        </authorList>
    </citation>
    <scope>NUCLEOTIDE SEQUENCE</scope>
    <source>
        <strain evidence="2">NBC_01436</strain>
    </source>
</reference>
<dbReference type="SUPFAM" id="SSF88659">
    <property type="entry name" value="Sigma3 and sigma4 domains of RNA polymerase sigma factors"/>
    <property type="match status" value="1"/>
</dbReference>
<proteinExistence type="predicted"/>
<dbReference type="RefSeq" id="WP_329356947.1">
    <property type="nucleotide sequence ID" value="NZ_CP109490.1"/>
</dbReference>
<dbReference type="InterPro" id="IPR013324">
    <property type="entry name" value="RNA_pol_sigma_r3/r4-like"/>
</dbReference>
<evidence type="ECO:0000313" key="3">
    <source>
        <dbReference type="Proteomes" id="UP001431926"/>
    </source>
</evidence>
<dbReference type="EMBL" id="CP109491">
    <property type="protein sequence ID" value="WUX38512.1"/>
    <property type="molecule type" value="Genomic_DNA"/>
</dbReference>